<evidence type="ECO:0000313" key="3">
    <source>
        <dbReference type="EMBL" id="SFN00200.1"/>
    </source>
</evidence>
<dbReference type="Gene3D" id="3.30.450.40">
    <property type="match status" value="1"/>
</dbReference>
<evidence type="ECO:0000259" key="2">
    <source>
        <dbReference type="Pfam" id="PF01590"/>
    </source>
</evidence>
<keyword evidence="4" id="KW-1185">Reference proteome</keyword>
<dbReference type="InterPro" id="IPR003018">
    <property type="entry name" value="GAF"/>
</dbReference>
<dbReference type="Proteomes" id="UP000199614">
    <property type="component" value="Unassembled WGS sequence"/>
</dbReference>
<organism evidence="3 4">
    <name type="scientific">Pseudonocardia ammonioxydans</name>
    <dbReference type="NCBI Taxonomy" id="260086"/>
    <lineage>
        <taxon>Bacteria</taxon>
        <taxon>Bacillati</taxon>
        <taxon>Actinomycetota</taxon>
        <taxon>Actinomycetes</taxon>
        <taxon>Pseudonocardiales</taxon>
        <taxon>Pseudonocardiaceae</taxon>
        <taxon>Pseudonocardia</taxon>
    </lineage>
</organism>
<proteinExistence type="predicted"/>
<dbReference type="InterPro" id="IPR029016">
    <property type="entry name" value="GAF-like_dom_sf"/>
</dbReference>
<dbReference type="EMBL" id="FOUY01000006">
    <property type="protein sequence ID" value="SFN00200.1"/>
    <property type="molecule type" value="Genomic_DNA"/>
</dbReference>
<accession>A0A1I4VGD7</accession>
<feature type="compositionally biased region" description="Basic and acidic residues" evidence="1">
    <location>
        <begin position="9"/>
        <end position="29"/>
    </location>
</feature>
<gene>
    <name evidence="3" type="ORF">SAMN05216207_100645</name>
</gene>
<reference evidence="3 4" key="1">
    <citation type="submission" date="2016-10" db="EMBL/GenBank/DDBJ databases">
        <authorList>
            <person name="de Groot N.N."/>
        </authorList>
    </citation>
    <scope>NUCLEOTIDE SEQUENCE [LARGE SCALE GENOMIC DNA]</scope>
    <source>
        <strain evidence="3 4">CGMCC 4.1877</strain>
    </source>
</reference>
<name>A0A1I4VGD7_PSUAM</name>
<feature type="region of interest" description="Disordered" evidence="1">
    <location>
        <begin position="1"/>
        <end position="29"/>
    </location>
</feature>
<protein>
    <submittedName>
        <fullName evidence="3">GAF domain-containing protein</fullName>
    </submittedName>
</protein>
<feature type="domain" description="GAF" evidence="2">
    <location>
        <begin position="114"/>
        <end position="241"/>
    </location>
</feature>
<evidence type="ECO:0000313" key="4">
    <source>
        <dbReference type="Proteomes" id="UP000199614"/>
    </source>
</evidence>
<dbReference type="STRING" id="260086.SAMN05216207_100645"/>
<evidence type="ECO:0000256" key="1">
    <source>
        <dbReference type="SAM" id="MobiDB-lite"/>
    </source>
</evidence>
<dbReference type="Pfam" id="PF01590">
    <property type="entry name" value="GAF"/>
    <property type="match status" value="1"/>
</dbReference>
<sequence>MADSGVRGSDIRDGDIRNGDVRNSEARDRASICAVRPGTDLGRHARMLSRLHEAVLSGDAAPDRARGLVARSWDRVRAQGVDPDAGDPPGPLDAGAVEQRRAGSPLVGVLPELRTALTSVAEDARHVMVVTDADGVLLWREGSTAVRRRADALGFTEGADWSECSVGTNAIGTALAEGGPVQIFSAEHFVRSHHGWTCSAAPVHDPRSGELLGVVDLSGPAETVHPTTVALVSTAVRLAEAGLWRRHEARLDMLRTIGSPMLARTSGPGLVVDDHGWVAAAAGLPGIERVAAPAADRLLAVHGLGTCLPEPVPGGWLLRPAQAGGSPRMRLHLDLGGRPPNAVVEGSSRWVHPLSTRHAEILVLLARAGASGLDAAALSDGLYGDRAHLVTVRAEMSRLRRHLGGILLARPYRIAPEVEVDLSGVRESRIVRESTAPGLAAVRRG</sequence>
<dbReference type="AlphaFoldDB" id="A0A1I4VGD7"/>